<dbReference type="KEGG" id="ajp:AMJAP_1268"/>
<dbReference type="InterPro" id="IPR005064">
    <property type="entry name" value="BUG"/>
</dbReference>
<dbReference type="Gene3D" id="3.40.190.10">
    <property type="entry name" value="Periplasmic binding protein-like II"/>
    <property type="match status" value="1"/>
</dbReference>
<dbReference type="EMBL" id="AP014545">
    <property type="protein sequence ID" value="BBB25863.1"/>
    <property type="molecule type" value="Genomic_DNA"/>
</dbReference>
<comment type="similarity">
    <text evidence="1">Belongs to the UPF0065 (bug) family.</text>
</comment>
<reference evidence="3 4" key="1">
    <citation type="journal article" date="2008" name="Int. J. Syst. Evol. Microbiol.">
        <title>Amphritea japonica sp. nov. and Amphritea balenae sp. nov., isolated from the sediment adjacent to sperm whale carcasses off Kagoshima, Japan.</title>
        <authorList>
            <person name="Miyazaki M."/>
            <person name="Nogi Y."/>
            <person name="Fujiwara Y."/>
            <person name="Kawato M."/>
            <person name="Nagahama T."/>
            <person name="Kubokawa K."/>
            <person name="Horikoshi K."/>
        </authorList>
    </citation>
    <scope>NUCLEOTIDE SEQUENCE [LARGE SCALE GENOMIC DNA]</scope>
    <source>
        <strain evidence="3 4">ATCC BAA-1530</strain>
    </source>
</reference>
<dbReference type="OrthoDB" id="5171643at2"/>
<feature type="signal peptide" evidence="2">
    <location>
        <begin position="1"/>
        <end position="26"/>
    </location>
</feature>
<evidence type="ECO:0000256" key="2">
    <source>
        <dbReference type="SAM" id="SignalP"/>
    </source>
</evidence>
<dbReference type="CDD" id="cd07012">
    <property type="entry name" value="PBP2_Bug_TTT"/>
    <property type="match status" value="1"/>
</dbReference>
<evidence type="ECO:0000313" key="3">
    <source>
        <dbReference type="EMBL" id="BBB25863.1"/>
    </source>
</evidence>
<dbReference type="PANTHER" id="PTHR42928">
    <property type="entry name" value="TRICARBOXYLATE-BINDING PROTEIN"/>
    <property type="match status" value="1"/>
</dbReference>
<keyword evidence="4" id="KW-1185">Reference proteome</keyword>
<gene>
    <name evidence="3" type="primary">tctC</name>
    <name evidence="3" type="ORF">AMJAP_1268</name>
</gene>
<protein>
    <submittedName>
        <fullName evidence="3">Tricarboxylic transport substrate-binding protein</fullName>
    </submittedName>
</protein>
<feature type="chain" id="PRO_5032864227" evidence="2">
    <location>
        <begin position="27"/>
        <end position="317"/>
    </location>
</feature>
<evidence type="ECO:0000313" key="4">
    <source>
        <dbReference type="Proteomes" id="UP000595663"/>
    </source>
</evidence>
<dbReference type="PIRSF" id="PIRSF017082">
    <property type="entry name" value="YflP"/>
    <property type="match status" value="1"/>
</dbReference>
<sequence length="317" mass="33459">MKSPKKTLLSIATAVTMTFASGAALAEYPEKPIQVIVPWGAGGDSDLTTRIWADAVEKELGVPVVVINKTGGGGVVGTSFVARAKNDGYTLINAGVSNMMVTPNFTNTPYNFSTFTPVVKYTSVPLAVVVAKDSPFKTFDDFIAGAKNGRVTQGSWGASSSGTIMANIIANQAGYTPKYVHGKGAAESMVSVVGGHIDSAVSFPPAFGPHVKADRARALVIDQKMDAFPGVPTFADYGIKGSFGGWSGVFAPKGVPQEVVDKLTAVTAKVMKDPKVLEAYENIGALVDFRHGPEWIADLKVTYKIYTDEAARTSKKK</sequence>
<dbReference type="AlphaFoldDB" id="A0A7R6P291"/>
<name>A0A7R6P291_9GAMM</name>
<dbReference type="RefSeq" id="WP_019621462.1">
    <property type="nucleotide sequence ID" value="NZ_AP014545.1"/>
</dbReference>
<dbReference type="Proteomes" id="UP000595663">
    <property type="component" value="Chromosome"/>
</dbReference>
<dbReference type="PANTHER" id="PTHR42928:SF5">
    <property type="entry name" value="BLR1237 PROTEIN"/>
    <property type="match status" value="1"/>
</dbReference>
<keyword evidence="2" id="KW-0732">Signal</keyword>
<dbReference type="Gene3D" id="3.40.190.150">
    <property type="entry name" value="Bordetella uptake gene, domain 1"/>
    <property type="match status" value="1"/>
</dbReference>
<evidence type="ECO:0000256" key="1">
    <source>
        <dbReference type="ARBA" id="ARBA00006987"/>
    </source>
</evidence>
<accession>A0A7R6P291</accession>
<dbReference type="InterPro" id="IPR042100">
    <property type="entry name" value="Bug_dom1"/>
</dbReference>
<proteinExistence type="inferred from homology"/>
<organism evidence="3 4">
    <name type="scientific">Amphritea japonica ATCC BAA-1530</name>
    <dbReference type="NCBI Taxonomy" id="1278309"/>
    <lineage>
        <taxon>Bacteria</taxon>
        <taxon>Pseudomonadati</taxon>
        <taxon>Pseudomonadota</taxon>
        <taxon>Gammaproteobacteria</taxon>
        <taxon>Oceanospirillales</taxon>
        <taxon>Oceanospirillaceae</taxon>
        <taxon>Amphritea</taxon>
    </lineage>
</organism>
<dbReference type="SUPFAM" id="SSF53850">
    <property type="entry name" value="Periplasmic binding protein-like II"/>
    <property type="match status" value="1"/>
</dbReference>
<dbReference type="Pfam" id="PF03401">
    <property type="entry name" value="TctC"/>
    <property type="match status" value="1"/>
</dbReference>